<dbReference type="GO" id="GO:0016301">
    <property type="term" value="F:kinase activity"/>
    <property type="evidence" value="ECO:0007669"/>
    <property type="project" value="UniProtKB-KW"/>
</dbReference>
<comment type="caution">
    <text evidence="1">The sequence shown here is derived from an EMBL/GenBank/DDBJ whole genome shotgun (WGS) entry which is preliminary data.</text>
</comment>
<protein>
    <submittedName>
        <fullName evidence="1">Receptor-like protein kinase</fullName>
    </submittedName>
</protein>
<dbReference type="EMBL" id="ASHM01033141">
    <property type="protein sequence ID" value="PNX77911.1"/>
    <property type="molecule type" value="Genomic_DNA"/>
</dbReference>
<keyword evidence="1" id="KW-0675">Receptor</keyword>
<sequence length="227" mass="25952">MLGFCIEDDQRLLVYEFMPRGSLENHLFRRDAIQDMIRTATPGDSLVVFMAGHGGIEHPYIWKDRQTRIKSYGGYVYVGRYSKITDRFFREALEDLPPRCTFTLILDSCCSGSFMIGPRGIVIAACKWYQLSTELILRSGKYGGLFTDCLIKGWRIMVENSDNVERNLDNVVAWVDEGPKEMSPERYFNYGDFDEDELPKLLGDAHQTPVMHTGRGRPNGVFLGDAR</sequence>
<dbReference type="STRING" id="57577.A0A2K3LHA1"/>
<evidence type="ECO:0000313" key="2">
    <source>
        <dbReference type="Proteomes" id="UP000236291"/>
    </source>
</evidence>
<keyword evidence="1" id="KW-0808">Transferase</keyword>
<dbReference type="SUPFAM" id="SSF56112">
    <property type="entry name" value="Protein kinase-like (PK-like)"/>
    <property type="match status" value="1"/>
</dbReference>
<dbReference type="AlphaFoldDB" id="A0A2K3LHA1"/>
<reference evidence="1 2" key="1">
    <citation type="journal article" date="2014" name="Am. J. Bot.">
        <title>Genome assembly and annotation for red clover (Trifolium pratense; Fabaceae).</title>
        <authorList>
            <person name="Istvanek J."/>
            <person name="Jaros M."/>
            <person name="Krenek A."/>
            <person name="Repkova J."/>
        </authorList>
    </citation>
    <scope>NUCLEOTIDE SEQUENCE [LARGE SCALE GENOMIC DNA]</scope>
    <source>
        <strain evidence="2">cv. Tatra</strain>
        <tissue evidence="1">Young leaves</tissue>
    </source>
</reference>
<accession>A0A2K3LHA1</accession>
<keyword evidence="1" id="KW-0418">Kinase</keyword>
<evidence type="ECO:0000313" key="1">
    <source>
        <dbReference type="EMBL" id="PNX77911.1"/>
    </source>
</evidence>
<proteinExistence type="predicted"/>
<dbReference type="Proteomes" id="UP000236291">
    <property type="component" value="Unassembled WGS sequence"/>
</dbReference>
<dbReference type="Gene3D" id="3.40.50.1460">
    <property type="match status" value="1"/>
</dbReference>
<name>A0A2K3LHA1_TRIPR</name>
<gene>
    <name evidence="1" type="ORF">L195_g033883</name>
</gene>
<reference evidence="1 2" key="2">
    <citation type="journal article" date="2017" name="Front. Plant Sci.">
        <title>Gene Classification and Mining of Molecular Markers Useful in Red Clover (Trifolium pratense) Breeding.</title>
        <authorList>
            <person name="Istvanek J."/>
            <person name="Dluhosova J."/>
            <person name="Dluhos P."/>
            <person name="Patkova L."/>
            <person name="Nedelnik J."/>
            <person name="Repkova J."/>
        </authorList>
    </citation>
    <scope>NUCLEOTIDE SEQUENCE [LARGE SCALE GENOMIC DNA]</scope>
    <source>
        <strain evidence="2">cv. Tatra</strain>
        <tissue evidence="1">Young leaves</tissue>
    </source>
</reference>
<dbReference type="InterPro" id="IPR011009">
    <property type="entry name" value="Kinase-like_dom_sf"/>
</dbReference>
<organism evidence="1 2">
    <name type="scientific">Trifolium pratense</name>
    <name type="common">Red clover</name>
    <dbReference type="NCBI Taxonomy" id="57577"/>
    <lineage>
        <taxon>Eukaryota</taxon>
        <taxon>Viridiplantae</taxon>
        <taxon>Streptophyta</taxon>
        <taxon>Embryophyta</taxon>
        <taxon>Tracheophyta</taxon>
        <taxon>Spermatophyta</taxon>
        <taxon>Magnoliopsida</taxon>
        <taxon>eudicotyledons</taxon>
        <taxon>Gunneridae</taxon>
        <taxon>Pentapetalae</taxon>
        <taxon>rosids</taxon>
        <taxon>fabids</taxon>
        <taxon>Fabales</taxon>
        <taxon>Fabaceae</taxon>
        <taxon>Papilionoideae</taxon>
        <taxon>50 kb inversion clade</taxon>
        <taxon>NPAAA clade</taxon>
        <taxon>Hologalegina</taxon>
        <taxon>IRL clade</taxon>
        <taxon>Trifolieae</taxon>
        <taxon>Trifolium</taxon>
    </lineage>
</organism>